<comment type="caution">
    <text evidence="2">The sequence shown here is derived from an EMBL/GenBank/DDBJ whole genome shotgun (WGS) entry which is preliminary data.</text>
</comment>
<feature type="chain" id="PRO_5012340728" description="DUF4142 domain-containing protein" evidence="1">
    <location>
        <begin position="21"/>
        <end position="182"/>
    </location>
</feature>
<keyword evidence="3" id="KW-1185">Reference proteome</keyword>
<proteinExistence type="predicted"/>
<dbReference type="AlphaFoldDB" id="A0A1L9NTS1"/>
<accession>A0A1L9NTS1</accession>
<evidence type="ECO:0000313" key="2">
    <source>
        <dbReference type="EMBL" id="OJI92534.1"/>
    </source>
</evidence>
<name>A0A1L9NTS1_9RHOB</name>
<dbReference type="EMBL" id="MLCB01000177">
    <property type="protein sequence ID" value="OJI92534.1"/>
    <property type="molecule type" value="Genomic_DNA"/>
</dbReference>
<reference evidence="2 3" key="1">
    <citation type="submission" date="2016-10" db="EMBL/GenBank/DDBJ databases">
        <title>Genome sequence of Planktotalea frisia SH6-1.</title>
        <authorList>
            <person name="Poehlein A."/>
            <person name="Bakenhus I."/>
            <person name="Voget S."/>
            <person name="Brinkhoff T."/>
            <person name="Simon M."/>
        </authorList>
    </citation>
    <scope>NUCLEOTIDE SEQUENCE [LARGE SCALE GENOMIC DNA]</scope>
    <source>
        <strain evidence="2 3">SH6-1</strain>
    </source>
</reference>
<dbReference type="Proteomes" id="UP000184514">
    <property type="component" value="Unassembled WGS sequence"/>
</dbReference>
<evidence type="ECO:0000313" key="3">
    <source>
        <dbReference type="Proteomes" id="UP000184514"/>
    </source>
</evidence>
<dbReference type="RefSeq" id="WP_072631773.1">
    <property type="nucleotide sequence ID" value="NZ_MLCB01000177.1"/>
</dbReference>
<gene>
    <name evidence="2" type="ORF">PFRI_32670</name>
</gene>
<sequence>MIRKVTCAVFLGLSSILAGCGEPTEPSFAMKNEIVELDLHSLVRGQSNELLSMTEALQKNASRSFSSPRKLSETLEESIVQMDQIHMNLPTLLADQDVEIAAMRQAVADKTTSKSLLKARYEAMRAYRTALIQSLDSSAGRTSQTLRALQASERPDLMPLMQDAKILSRDLNAARTMIQMQM</sequence>
<protein>
    <recommendedName>
        <fullName evidence="4">DUF4142 domain-containing protein</fullName>
    </recommendedName>
</protein>
<keyword evidence="1" id="KW-0732">Signal</keyword>
<evidence type="ECO:0008006" key="4">
    <source>
        <dbReference type="Google" id="ProtNLM"/>
    </source>
</evidence>
<dbReference type="OrthoDB" id="7871090at2"/>
<evidence type="ECO:0000256" key="1">
    <source>
        <dbReference type="SAM" id="SignalP"/>
    </source>
</evidence>
<feature type="signal peptide" evidence="1">
    <location>
        <begin position="1"/>
        <end position="20"/>
    </location>
</feature>
<organism evidence="2 3">
    <name type="scientific">Planktotalea frisia</name>
    <dbReference type="NCBI Taxonomy" id="696762"/>
    <lineage>
        <taxon>Bacteria</taxon>
        <taxon>Pseudomonadati</taxon>
        <taxon>Pseudomonadota</taxon>
        <taxon>Alphaproteobacteria</taxon>
        <taxon>Rhodobacterales</taxon>
        <taxon>Paracoccaceae</taxon>
        <taxon>Planktotalea</taxon>
    </lineage>
</organism>
<dbReference type="PROSITE" id="PS51257">
    <property type="entry name" value="PROKAR_LIPOPROTEIN"/>
    <property type="match status" value="1"/>
</dbReference>